<name>A0A0W8G2C1_9ZZZZ</name>
<dbReference type="EC" id="6.2.1.3" evidence="3"/>
<dbReference type="InterPro" id="IPR000873">
    <property type="entry name" value="AMP-dep_synth/lig_dom"/>
</dbReference>
<dbReference type="CDD" id="cd05936">
    <property type="entry name" value="FC-FACS_FadD_like"/>
    <property type="match status" value="1"/>
</dbReference>
<evidence type="ECO:0000259" key="1">
    <source>
        <dbReference type="Pfam" id="PF00501"/>
    </source>
</evidence>
<organism evidence="3">
    <name type="scientific">hydrocarbon metagenome</name>
    <dbReference type="NCBI Taxonomy" id="938273"/>
    <lineage>
        <taxon>unclassified sequences</taxon>
        <taxon>metagenomes</taxon>
        <taxon>ecological metagenomes</taxon>
    </lineage>
</organism>
<gene>
    <name evidence="3" type="ORF">ASZ90_002817</name>
</gene>
<evidence type="ECO:0000259" key="2">
    <source>
        <dbReference type="Pfam" id="PF13193"/>
    </source>
</evidence>
<comment type="caution">
    <text evidence="3">The sequence shown here is derived from an EMBL/GenBank/DDBJ whole genome shotgun (WGS) entry which is preliminary data.</text>
</comment>
<dbReference type="InterPro" id="IPR020845">
    <property type="entry name" value="AMP-binding_CS"/>
</dbReference>
<accession>A0A0W8G2C1</accession>
<dbReference type="Pfam" id="PF13193">
    <property type="entry name" value="AMP-binding_C"/>
    <property type="match status" value="1"/>
</dbReference>
<sequence>MPTAPTPGAPYAFPPLSVDGLDAPLFSLLDRAAAEHPKRTAILFHNARISYAKLLRLAETGAAALRRAGLEKGDRVAIMLPNTPQAIVTYFAVLKAGGVCVMVNPLYMDFELRHQLADSGAKMLVVLDLLWARHRALLHEAALSRIFVTRISDGLRFPLNLLYHLKMRREGKRPPLWVDNRTVFAWRTLFAGKARYSAPDMDPAADLAALQYTGGTTGQAKGAMLTHQNLMANVRQCRTVLREVGISAEVFLGLLPYFHVYGLTVCVNFAVACAATMVPIARFIPAQTIKIIAKTRPTIFPGAPAIYAALLRQPEAATATLGSIRYCVSGSAPMPGELYERFTAMTGAKILEGYGLTEASPITHVNPLEALRKPGSIGLPFPGTEARVVDMETGTMELAPGEQGELAIRGPQVMAGYWNRPRDTAMTLRDGWLLTGDVVIRDDEGYYFILDRKKDLILCGGFNVYPREIEEVLMHHPAVREACAVGVTHPTRGEAVKVYVVPEEGQNPQKAEMLAYLRERLAGYKVPKYVEFRSELPKTVVGKLLRRVLRDECGGEGGAKDRG</sequence>
<dbReference type="AlphaFoldDB" id="A0A0W8G2C1"/>
<dbReference type="EMBL" id="LNQE01000339">
    <property type="protein sequence ID" value="KUG27336.1"/>
    <property type="molecule type" value="Genomic_DNA"/>
</dbReference>
<feature type="domain" description="AMP-dependent synthetase/ligase" evidence="1">
    <location>
        <begin position="29"/>
        <end position="418"/>
    </location>
</feature>
<feature type="domain" description="AMP-binding enzyme C-terminal" evidence="2">
    <location>
        <begin position="468"/>
        <end position="543"/>
    </location>
</feature>
<dbReference type="InterPro" id="IPR045851">
    <property type="entry name" value="AMP-bd_C_sf"/>
</dbReference>
<dbReference type="SUPFAM" id="SSF56801">
    <property type="entry name" value="Acetyl-CoA synthetase-like"/>
    <property type="match status" value="1"/>
</dbReference>
<dbReference type="PROSITE" id="PS00455">
    <property type="entry name" value="AMP_BINDING"/>
    <property type="match status" value="1"/>
</dbReference>
<proteinExistence type="predicted"/>
<evidence type="ECO:0000313" key="3">
    <source>
        <dbReference type="EMBL" id="KUG27336.1"/>
    </source>
</evidence>
<dbReference type="Gene3D" id="3.30.300.30">
    <property type="match status" value="1"/>
</dbReference>
<keyword evidence="3" id="KW-0436">Ligase</keyword>
<dbReference type="Pfam" id="PF00501">
    <property type="entry name" value="AMP-binding"/>
    <property type="match status" value="1"/>
</dbReference>
<dbReference type="InterPro" id="IPR025110">
    <property type="entry name" value="AMP-bd_C"/>
</dbReference>
<reference evidence="3" key="1">
    <citation type="journal article" date="2015" name="Proc. Natl. Acad. Sci. U.S.A.">
        <title>Networks of energetic and metabolic interactions define dynamics in microbial communities.</title>
        <authorList>
            <person name="Embree M."/>
            <person name="Liu J.K."/>
            <person name="Al-Bassam M.M."/>
            <person name="Zengler K."/>
        </authorList>
    </citation>
    <scope>NUCLEOTIDE SEQUENCE</scope>
</reference>
<dbReference type="InterPro" id="IPR050237">
    <property type="entry name" value="ATP-dep_AMP-bd_enzyme"/>
</dbReference>
<dbReference type="Gene3D" id="3.40.50.12780">
    <property type="entry name" value="N-terminal domain of ligase-like"/>
    <property type="match status" value="1"/>
</dbReference>
<dbReference type="GO" id="GO:0004467">
    <property type="term" value="F:long-chain fatty acid-CoA ligase activity"/>
    <property type="evidence" value="ECO:0007669"/>
    <property type="project" value="UniProtKB-EC"/>
</dbReference>
<dbReference type="PANTHER" id="PTHR43767:SF9">
    <property type="entry name" value="LONG-CHAIN-FATTY-ACID--COA LIGASE"/>
    <property type="match status" value="1"/>
</dbReference>
<dbReference type="InterPro" id="IPR042099">
    <property type="entry name" value="ANL_N_sf"/>
</dbReference>
<protein>
    <submittedName>
        <fullName evidence="3">Long-chain-fatty-acid--coa ligase</fullName>
        <ecNumber evidence="3">6.2.1.3</ecNumber>
    </submittedName>
</protein>
<dbReference type="PANTHER" id="PTHR43767">
    <property type="entry name" value="LONG-CHAIN-FATTY-ACID--COA LIGASE"/>
    <property type="match status" value="1"/>
</dbReference>